<accession>A0A0F9EC55</accession>
<evidence type="ECO:0000313" key="1">
    <source>
        <dbReference type="EMBL" id="KKL71658.1"/>
    </source>
</evidence>
<dbReference type="AlphaFoldDB" id="A0A0F9EC55"/>
<protein>
    <recommendedName>
        <fullName evidence="2">DUF3553 domain-containing protein</fullName>
    </recommendedName>
</protein>
<name>A0A0F9EC55_9ZZZZ</name>
<reference evidence="1" key="1">
    <citation type="journal article" date="2015" name="Nature">
        <title>Complex archaea that bridge the gap between prokaryotes and eukaryotes.</title>
        <authorList>
            <person name="Spang A."/>
            <person name="Saw J.H."/>
            <person name="Jorgensen S.L."/>
            <person name="Zaremba-Niedzwiedzka K."/>
            <person name="Martijn J."/>
            <person name="Lind A.E."/>
            <person name="van Eijk R."/>
            <person name="Schleper C."/>
            <person name="Guy L."/>
            <person name="Ettema T.J."/>
        </authorList>
    </citation>
    <scope>NUCLEOTIDE SEQUENCE</scope>
</reference>
<sequence length="62" mass="7131">MNELKIGDTVGLSWIRGHGNAKIVGIYQDYAMVIHYCFGQRPHVVYKNDITLPERKEEVAKK</sequence>
<proteinExistence type="predicted"/>
<evidence type="ECO:0008006" key="2">
    <source>
        <dbReference type="Google" id="ProtNLM"/>
    </source>
</evidence>
<organism evidence="1">
    <name type="scientific">marine sediment metagenome</name>
    <dbReference type="NCBI Taxonomy" id="412755"/>
    <lineage>
        <taxon>unclassified sequences</taxon>
        <taxon>metagenomes</taxon>
        <taxon>ecological metagenomes</taxon>
    </lineage>
</organism>
<dbReference type="EMBL" id="LAZR01025523">
    <property type="protein sequence ID" value="KKL71658.1"/>
    <property type="molecule type" value="Genomic_DNA"/>
</dbReference>
<gene>
    <name evidence="1" type="ORF">LCGC14_2092670</name>
</gene>
<comment type="caution">
    <text evidence="1">The sequence shown here is derived from an EMBL/GenBank/DDBJ whole genome shotgun (WGS) entry which is preliminary data.</text>
</comment>